<name>A0A0M3HY17_ASCLU</name>
<organism evidence="2 3">
    <name type="scientific">Ascaris lumbricoides</name>
    <name type="common">Giant roundworm</name>
    <dbReference type="NCBI Taxonomy" id="6252"/>
    <lineage>
        <taxon>Eukaryota</taxon>
        <taxon>Metazoa</taxon>
        <taxon>Ecdysozoa</taxon>
        <taxon>Nematoda</taxon>
        <taxon>Chromadorea</taxon>
        <taxon>Rhabditida</taxon>
        <taxon>Spirurina</taxon>
        <taxon>Ascaridomorpha</taxon>
        <taxon>Ascaridoidea</taxon>
        <taxon>Ascarididae</taxon>
        <taxon>Ascaris</taxon>
    </lineage>
</organism>
<evidence type="ECO:0000313" key="2">
    <source>
        <dbReference type="Proteomes" id="UP000036681"/>
    </source>
</evidence>
<protein>
    <submittedName>
        <fullName evidence="3">Tyrosine-protein phosphatase domain-containing protein</fullName>
    </submittedName>
</protein>
<dbReference type="AlphaFoldDB" id="A0A0M3HY17"/>
<dbReference type="WBParaSite" id="ALUE_0000833401-mRNA-1">
    <property type="protein sequence ID" value="ALUE_0000833401-mRNA-1"/>
    <property type="gene ID" value="ALUE_0000833401"/>
</dbReference>
<evidence type="ECO:0000256" key="1">
    <source>
        <dbReference type="SAM" id="MobiDB-lite"/>
    </source>
</evidence>
<sequence length="117" mass="13196">MTENGPTSVQEFWSYLNPTFSLIIAASKPLALVPGRWNEWDGAQILDEKLRFYKCRVKAYPLAPHRHTRRAYPFTVVQRKKPFNQTSKSTERKGQAQAIGLNGRAGRGPSAHLVSLS</sequence>
<keyword evidence="2" id="KW-1185">Reference proteome</keyword>
<reference evidence="3" key="1">
    <citation type="submission" date="2017-02" db="UniProtKB">
        <authorList>
            <consortium name="WormBaseParasite"/>
        </authorList>
    </citation>
    <scope>IDENTIFICATION</scope>
</reference>
<evidence type="ECO:0000313" key="3">
    <source>
        <dbReference type="WBParaSite" id="ALUE_0000833401-mRNA-1"/>
    </source>
</evidence>
<accession>A0A0M3HY17</accession>
<feature type="region of interest" description="Disordered" evidence="1">
    <location>
        <begin position="80"/>
        <end position="117"/>
    </location>
</feature>
<proteinExistence type="predicted"/>
<dbReference type="Proteomes" id="UP000036681">
    <property type="component" value="Unplaced"/>
</dbReference>